<dbReference type="SUPFAM" id="SSF46785">
    <property type="entry name" value="Winged helix' DNA-binding domain"/>
    <property type="match status" value="1"/>
</dbReference>
<dbReference type="Proteomes" id="UP000680656">
    <property type="component" value="Chromosome"/>
</dbReference>
<protein>
    <submittedName>
        <fullName evidence="1">Uncharacterized protein</fullName>
    </submittedName>
</protein>
<dbReference type="EMBL" id="CP075546">
    <property type="protein sequence ID" value="QVV88772.1"/>
    <property type="molecule type" value="Genomic_DNA"/>
</dbReference>
<keyword evidence="2" id="KW-1185">Reference proteome</keyword>
<dbReference type="AlphaFoldDB" id="A0A8E7B1N5"/>
<name>A0A8E7B1N5_9EURY</name>
<organism evidence="1 2">
    <name type="scientific">Methanospirillum purgamenti</name>
    <dbReference type="NCBI Taxonomy" id="2834276"/>
    <lineage>
        <taxon>Archaea</taxon>
        <taxon>Methanobacteriati</taxon>
        <taxon>Methanobacteriota</taxon>
        <taxon>Stenosarchaea group</taxon>
        <taxon>Methanomicrobia</taxon>
        <taxon>Methanomicrobiales</taxon>
        <taxon>Methanospirillaceae</taxon>
        <taxon>Methanospirillum</taxon>
    </lineage>
</organism>
<dbReference type="InterPro" id="IPR036388">
    <property type="entry name" value="WH-like_DNA-bd_sf"/>
</dbReference>
<sequence>MLKKIQEDISLASRHIEVIRAVAGHQPIGIIKLSELLNVPQHRIRYSLRVLEGSGYIRASSAGAMVTPKAEEMFLRLNDDIDEIIRIVSRMKQV</sequence>
<dbReference type="Gene3D" id="1.10.10.10">
    <property type="entry name" value="Winged helix-like DNA-binding domain superfamily/Winged helix DNA-binding domain"/>
    <property type="match status" value="1"/>
</dbReference>
<reference evidence="1 2" key="1">
    <citation type="submission" date="2021-05" db="EMBL/GenBank/DDBJ databases">
        <title>A novel Methanospirillum isolate from a pyrite-forming mixed culture.</title>
        <authorList>
            <person name="Bunk B."/>
            <person name="Sproer C."/>
            <person name="Spring S."/>
            <person name="Pester M."/>
        </authorList>
    </citation>
    <scope>NUCLEOTIDE SEQUENCE [LARGE SCALE GENOMIC DNA]</scope>
    <source>
        <strain evidence="1 2">J.3.6.1-F.2.7.3</strain>
    </source>
</reference>
<evidence type="ECO:0000313" key="1">
    <source>
        <dbReference type="EMBL" id="QVV88772.1"/>
    </source>
</evidence>
<gene>
    <name evidence="1" type="ORF">KHC33_15905</name>
</gene>
<evidence type="ECO:0000313" key="2">
    <source>
        <dbReference type="Proteomes" id="UP000680656"/>
    </source>
</evidence>
<dbReference type="InterPro" id="IPR036390">
    <property type="entry name" value="WH_DNA-bd_sf"/>
</dbReference>
<accession>A0A8E7B1N5</accession>
<dbReference type="KEGG" id="mrtj:KHC33_15905"/>
<dbReference type="GeneID" id="65098699"/>
<dbReference type="RefSeq" id="WP_214419575.1">
    <property type="nucleotide sequence ID" value="NZ_CP075546.1"/>
</dbReference>
<proteinExistence type="predicted"/>